<dbReference type="InterPro" id="IPR001584">
    <property type="entry name" value="Integrase_cat-core"/>
</dbReference>
<evidence type="ECO:0000256" key="1">
    <source>
        <dbReference type="ARBA" id="ARBA00002180"/>
    </source>
</evidence>
<evidence type="ECO:0000313" key="22">
    <source>
        <dbReference type="EMBL" id="KAI5343076.1"/>
    </source>
</evidence>
<dbReference type="AlphaFoldDB" id="A0AAD4WH67"/>
<evidence type="ECO:0000256" key="6">
    <source>
        <dbReference type="ARBA" id="ARBA00022741"/>
    </source>
</evidence>
<feature type="compositionally biased region" description="Polar residues" evidence="19">
    <location>
        <begin position="235"/>
        <end position="252"/>
    </location>
</feature>
<evidence type="ECO:0000256" key="14">
    <source>
        <dbReference type="ARBA" id="ARBA00022932"/>
    </source>
</evidence>
<comment type="caution">
    <text evidence="22">The sequence shown here is derived from an EMBL/GenBank/DDBJ whole genome shotgun (WGS) entry which is preliminary data.</text>
</comment>
<evidence type="ECO:0000259" key="20">
    <source>
        <dbReference type="PROSITE" id="PS50158"/>
    </source>
</evidence>
<dbReference type="InterPro" id="IPR054722">
    <property type="entry name" value="PolX-like_BBD"/>
</dbReference>
<evidence type="ECO:0000256" key="8">
    <source>
        <dbReference type="ARBA" id="ARBA00022759"/>
    </source>
</evidence>
<dbReference type="GO" id="GO:0004190">
    <property type="term" value="F:aspartic-type endopeptidase activity"/>
    <property type="evidence" value="ECO:0007669"/>
    <property type="project" value="UniProtKB-KW"/>
</dbReference>
<dbReference type="InterPro" id="IPR012337">
    <property type="entry name" value="RNaseH-like_sf"/>
</dbReference>
<keyword evidence="10" id="KW-0067">ATP-binding</keyword>
<keyword evidence="14" id="KW-0548">Nucleotidyltransferase</keyword>
<evidence type="ECO:0000259" key="21">
    <source>
        <dbReference type="PROSITE" id="PS50994"/>
    </source>
</evidence>
<gene>
    <name evidence="22" type="ORF">L3X38_010952</name>
</gene>
<dbReference type="GO" id="GO:0006508">
    <property type="term" value="P:proteolysis"/>
    <property type="evidence" value="ECO:0007669"/>
    <property type="project" value="UniProtKB-KW"/>
</dbReference>
<dbReference type="Pfam" id="PF25597">
    <property type="entry name" value="SH3_retrovirus"/>
    <property type="match status" value="1"/>
</dbReference>
<dbReference type="SUPFAM" id="SSF56672">
    <property type="entry name" value="DNA/RNA polymerases"/>
    <property type="match status" value="1"/>
</dbReference>
<dbReference type="Gene3D" id="3.30.420.10">
    <property type="entry name" value="Ribonuclease H-like superfamily/Ribonuclease H"/>
    <property type="match status" value="1"/>
</dbReference>
<feature type="domain" description="CCHC-type" evidence="20">
    <location>
        <begin position="277"/>
        <end position="291"/>
    </location>
</feature>
<keyword evidence="13" id="KW-0695">RNA-directed DNA polymerase</keyword>
<dbReference type="Pfam" id="PF13976">
    <property type="entry name" value="gag_pre-integrs"/>
    <property type="match status" value="1"/>
</dbReference>
<dbReference type="InterPro" id="IPR025724">
    <property type="entry name" value="GAG-pre-integrase_dom"/>
</dbReference>
<organism evidence="22 23">
    <name type="scientific">Prunus dulcis</name>
    <name type="common">Almond</name>
    <name type="synonym">Amygdalus dulcis</name>
    <dbReference type="NCBI Taxonomy" id="3755"/>
    <lineage>
        <taxon>Eukaryota</taxon>
        <taxon>Viridiplantae</taxon>
        <taxon>Streptophyta</taxon>
        <taxon>Embryophyta</taxon>
        <taxon>Tracheophyta</taxon>
        <taxon>Spermatophyta</taxon>
        <taxon>Magnoliopsida</taxon>
        <taxon>eudicotyledons</taxon>
        <taxon>Gunneridae</taxon>
        <taxon>Pentapetalae</taxon>
        <taxon>rosids</taxon>
        <taxon>fabids</taxon>
        <taxon>Rosales</taxon>
        <taxon>Rosaceae</taxon>
        <taxon>Amygdaloideae</taxon>
        <taxon>Amygdaleae</taxon>
        <taxon>Prunus</taxon>
    </lineage>
</organism>
<keyword evidence="18" id="KW-0862">Zinc</keyword>
<dbReference type="Pfam" id="PF22936">
    <property type="entry name" value="Pol_BBD"/>
    <property type="match status" value="1"/>
</dbReference>
<keyword evidence="18" id="KW-0863">Zinc-finger</keyword>
<keyword evidence="17" id="KW-0511">Multifunctional enzyme</keyword>
<dbReference type="SMART" id="SM00343">
    <property type="entry name" value="ZnF_C2HC"/>
    <property type="match status" value="1"/>
</dbReference>
<dbReference type="InterPro" id="IPR001878">
    <property type="entry name" value="Znf_CCHC"/>
</dbReference>
<keyword evidence="9" id="KW-0378">Hydrolase</keyword>
<evidence type="ECO:0000256" key="15">
    <source>
        <dbReference type="ARBA" id="ARBA00023113"/>
    </source>
</evidence>
<evidence type="ECO:0000256" key="7">
    <source>
        <dbReference type="ARBA" id="ARBA00022750"/>
    </source>
</evidence>
<evidence type="ECO:0000256" key="17">
    <source>
        <dbReference type="ARBA" id="ARBA00023268"/>
    </source>
</evidence>
<dbReference type="Pfam" id="PF14223">
    <property type="entry name" value="Retrotran_gag_2"/>
    <property type="match status" value="1"/>
</dbReference>
<evidence type="ECO:0008006" key="24">
    <source>
        <dbReference type="Google" id="ProtNLM"/>
    </source>
</evidence>
<proteinExistence type="predicted"/>
<evidence type="ECO:0000313" key="23">
    <source>
        <dbReference type="Proteomes" id="UP001054821"/>
    </source>
</evidence>
<dbReference type="Proteomes" id="UP001054821">
    <property type="component" value="Chromosome 2"/>
</dbReference>
<evidence type="ECO:0000256" key="2">
    <source>
        <dbReference type="ARBA" id="ARBA00022612"/>
    </source>
</evidence>
<keyword evidence="23" id="KW-1185">Reference proteome</keyword>
<dbReference type="InterPro" id="IPR013103">
    <property type="entry name" value="RVT_2"/>
</dbReference>
<comment type="function">
    <text evidence="1">The aspartyl protease (PR) mediates the proteolytic cleavages of the Gag and Gag-Pol polyproteins after assembly of the VLP.</text>
</comment>
<feature type="compositionally biased region" description="Low complexity" evidence="19">
    <location>
        <begin position="204"/>
        <end position="225"/>
    </location>
</feature>
<evidence type="ECO:0000256" key="5">
    <source>
        <dbReference type="ARBA" id="ARBA00022723"/>
    </source>
</evidence>
<dbReference type="PROSITE" id="PS50158">
    <property type="entry name" value="ZF_CCHC"/>
    <property type="match status" value="1"/>
</dbReference>
<keyword evidence="12" id="KW-0229">DNA integration</keyword>
<sequence length="1243" mass="139289">MVTIFRSYGLWGLVEKGFLIPDSQTKKESEDGSEEEIDEKTAAILMKDAKALDIIQNVVSDQIFPRIANADSAKMAWNLLYSEYHGGEHVRSVKLQNLRRGFEYTRMRDSETLSEYLTRLTELINQMKTFGEVLSNERQVHKVLISLSKKYDPICIVIENTKTLETVDLQEVAAILKSQEQRLEMHSVDTAEKAFASFTVNSKGQNKNTSQSGSSKSQKSWNSKGKSWDAKDKSQQNNYSAQNHTSTQFSNQENTKPQCKVCSKHHFGECRYKGKPKCYNCDRFGHLARDCTVSKNVQKANCVNQMEVTGNLFYANCLTTEIKANEWYIDSGCSNHMTGNLELLVDVRTNVAGRVQMPTGALVSVADIGSLSIDTAKGRKYIREVTYLPGLKENLLSVGQMDEHGCYPVSFLAKKQLLMKTSFLQSTWIWHKRLGHLNFGGLKQLRDKEMVHSLPQLEEQSGVCEGCQFGKQHRNVFPKDQAQRVSKVLELVHVDLCGPMRNESVARNRYFMLIIDDFTRMIWCIRSDKGGEFLSTDFLEFCETNGIQRQLTMAYTPQQNGVVERKNRTVIEMAKSMLHEKGMPYFLWTEAVHTAVYLLNRCPTKPLNNITSFEAYSGRKPGIAHLKVFGSLCYVHVPIELRHKLYPKSTKGVFVGYATCEKGYRVFDPVSNKLLLSRDVTFDEENAWHWTDKNGSVMTTYSSENQVDLDLKSDSSNENSTDRPTEKPVIGVKWVYKTKLNLDGSVQKNKARLVAKGYAQKPGLDYNETYAPVARLDTIRTLIALATKKGWKLFQLDVKSAFLNGVLQEEVYVNQPKGFVIKGKEDKVYHLHKALYGLKQAPKAWYGEIDSYFTQCGFVKSLSEATLYTKVRGDKEILIVSIYVDDIVYTGSNQALLAKFKQDMMAKCEMTDLGLLHHFLGMGVVQTESSIFLHQRKYASTLLSKFGCKSVTTPLVATEKLAKDDGSGAANEEQYRSIVAKRVLRYIKGTLDYGLEYVKGKSSILIGYCDSDWGGSVGDCKSTSGYAFSFGSEVFSWASVKQNCVALSTAEAEYISAAEATTQAIWLRFVLEDFGELQTEATPLHCDNISAIAITKNPVFHQKTKHIDRRLRQGQWHDFSAVKLGYILARSYNPCCSVASASGVSSKGLCMAKQGGGSFGRLRQGQWHDFAAVKLGYILARSYNPCCSVASASGVSSKGLCMAKQGGGSFGKVTKSSRPRQGEVQLEGCAREFSLQSLIVPNA</sequence>
<keyword evidence="7" id="KW-0064">Aspartyl protease</keyword>
<keyword evidence="4" id="KW-0540">Nuclease</keyword>
<name>A0AAD4WH67_PRUDU</name>
<dbReference type="InterPro" id="IPR036397">
    <property type="entry name" value="RNaseH_sf"/>
</dbReference>
<dbReference type="GO" id="GO:0015074">
    <property type="term" value="P:DNA integration"/>
    <property type="evidence" value="ECO:0007669"/>
    <property type="project" value="InterPro"/>
</dbReference>
<evidence type="ECO:0000256" key="18">
    <source>
        <dbReference type="PROSITE-ProRule" id="PRU00047"/>
    </source>
</evidence>
<dbReference type="InterPro" id="IPR039537">
    <property type="entry name" value="Retrotran_Ty1/copia-like"/>
</dbReference>
<evidence type="ECO:0000256" key="12">
    <source>
        <dbReference type="ARBA" id="ARBA00022908"/>
    </source>
</evidence>
<keyword evidence="2" id="KW-1188">Viral release from host cell</keyword>
<dbReference type="Pfam" id="PF00098">
    <property type="entry name" value="zf-CCHC"/>
    <property type="match status" value="1"/>
</dbReference>
<evidence type="ECO:0000256" key="13">
    <source>
        <dbReference type="ARBA" id="ARBA00022918"/>
    </source>
</evidence>
<feature type="domain" description="Integrase catalytic" evidence="21">
    <location>
        <begin position="525"/>
        <end position="620"/>
    </location>
</feature>
<dbReference type="PROSITE" id="PS50994">
    <property type="entry name" value="INTEGRASE"/>
    <property type="match status" value="1"/>
</dbReference>
<dbReference type="PANTHER" id="PTHR42648:SF11">
    <property type="entry name" value="TRANSPOSON TY4-P GAG-POL POLYPROTEIN"/>
    <property type="match status" value="1"/>
</dbReference>
<evidence type="ECO:0000256" key="9">
    <source>
        <dbReference type="ARBA" id="ARBA00022801"/>
    </source>
</evidence>
<keyword evidence="6" id="KW-0547">Nucleotide-binding</keyword>
<dbReference type="CDD" id="cd09272">
    <property type="entry name" value="RNase_HI_RT_Ty1"/>
    <property type="match status" value="1"/>
</dbReference>
<dbReference type="InterPro" id="IPR057670">
    <property type="entry name" value="SH3_retrovirus"/>
</dbReference>
<keyword evidence="14" id="KW-0239">DNA-directed DNA polymerase</keyword>
<reference evidence="22 23" key="1">
    <citation type="journal article" date="2022" name="G3 (Bethesda)">
        <title>Whole-genome sequence and methylome profiling of the almond [Prunus dulcis (Mill.) D.A. Webb] cultivar 'Nonpareil'.</title>
        <authorList>
            <person name="D'Amico-Willman K.M."/>
            <person name="Ouma W.Z."/>
            <person name="Meulia T."/>
            <person name="Sideli G.M."/>
            <person name="Gradziel T.M."/>
            <person name="Fresnedo-Ramirez J."/>
        </authorList>
    </citation>
    <scope>NUCLEOTIDE SEQUENCE [LARGE SCALE GENOMIC DNA]</scope>
    <source>
        <strain evidence="22">Clone GOH B32 T37-40</strain>
    </source>
</reference>
<dbReference type="GO" id="GO:0003676">
    <property type="term" value="F:nucleic acid binding"/>
    <property type="evidence" value="ECO:0007669"/>
    <property type="project" value="InterPro"/>
</dbReference>
<protein>
    <recommendedName>
        <fullName evidence="24">Multidrug resistance-associated protein 9</fullName>
    </recommendedName>
</protein>
<dbReference type="EMBL" id="JAJFAZ020000002">
    <property type="protein sequence ID" value="KAI5343076.1"/>
    <property type="molecule type" value="Genomic_DNA"/>
</dbReference>
<evidence type="ECO:0000256" key="19">
    <source>
        <dbReference type="SAM" id="MobiDB-lite"/>
    </source>
</evidence>
<keyword evidence="14" id="KW-0808">Transferase</keyword>
<keyword evidence="8" id="KW-0255">Endonuclease</keyword>
<dbReference type="PANTHER" id="PTHR42648">
    <property type="entry name" value="TRANSPOSASE, PUTATIVE-RELATED"/>
    <property type="match status" value="1"/>
</dbReference>
<evidence type="ECO:0000256" key="16">
    <source>
        <dbReference type="ARBA" id="ARBA00023172"/>
    </source>
</evidence>
<accession>A0AAD4WH67</accession>
<dbReference type="Pfam" id="PF07727">
    <property type="entry name" value="RVT_2"/>
    <property type="match status" value="1"/>
</dbReference>
<keyword evidence="15" id="KW-0917">Virion maturation</keyword>
<keyword evidence="3" id="KW-0645">Protease</keyword>
<keyword evidence="5" id="KW-0479">Metal-binding</keyword>
<dbReference type="InterPro" id="IPR043502">
    <property type="entry name" value="DNA/RNA_pol_sf"/>
</dbReference>
<dbReference type="SUPFAM" id="SSF53098">
    <property type="entry name" value="Ribonuclease H-like"/>
    <property type="match status" value="1"/>
</dbReference>
<evidence type="ECO:0000256" key="11">
    <source>
        <dbReference type="ARBA" id="ARBA00022842"/>
    </source>
</evidence>
<evidence type="ECO:0000256" key="4">
    <source>
        <dbReference type="ARBA" id="ARBA00022722"/>
    </source>
</evidence>
<keyword evidence="16" id="KW-0233">DNA recombination</keyword>
<evidence type="ECO:0000256" key="3">
    <source>
        <dbReference type="ARBA" id="ARBA00022670"/>
    </source>
</evidence>
<keyword evidence="11" id="KW-0460">Magnesium</keyword>
<feature type="region of interest" description="Disordered" evidence="19">
    <location>
        <begin position="202"/>
        <end position="252"/>
    </location>
</feature>
<evidence type="ECO:0000256" key="10">
    <source>
        <dbReference type="ARBA" id="ARBA00022840"/>
    </source>
</evidence>
<dbReference type="GO" id="GO:0008270">
    <property type="term" value="F:zinc ion binding"/>
    <property type="evidence" value="ECO:0007669"/>
    <property type="project" value="UniProtKB-KW"/>
</dbReference>